<reference evidence="3 4" key="1">
    <citation type="submission" date="2018-08" db="EMBL/GenBank/DDBJ databases">
        <title>Genomic Encyclopedia of Type Strains, Phase IV (KMG-IV): sequencing the most valuable type-strain genomes for metagenomic binning, comparative biology and taxonomic classification.</title>
        <authorList>
            <person name="Goeker M."/>
        </authorList>
    </citation>
    <scope>NUCLEOTIDE SEQUENCE [LARGE SCALE GENOMIC DNA]</scope>
    <source>
        <strain evidence="3 4">BW863</strain>
    </source>
</reference>
<feature type="compositionally biased region" description="Basic and acidic residues" evidence="2">
    <location>
        <begin position="10"/>
        <end position="22"/>
    </location>
</feature>
<feature type="region of interest" description="Disordered" evidence="2">
    <location>
        <begin position="1"/>
        <end position="73"/>
    </location>
</feature>
<protein>
    <submittedName>
        <fullName evidence="3">Uncharacterized protein</fullName>
    </submittedName>
</protein>
<evidence type="ECO:0000256" key="2">
    <source>
        <dbReference type="SAM" id="MobiDB-lite"/>
    </source>
</evidence>
<dbReference type="RefSeq" id="WP_115836002.1">
    <property type="nucleotide sequence ID" value="NZ_CP025086.1"/>
</dbReference>
<dbReference type="Gene3D" id="1.20.5.1700">
    <property type="match status" value="1"/>
</dbReference>
<gene>
    <name evidence="3" type="ORF">DES32_1484</name>
</gene>
<dbReference type="Proteomes" id="UP000256900">
    <property type="component" value="Unassembled WGS sequence"/>
</dbReference>
<comment type="caution">
    <text evidence="3">The sequence shown here is derived from an EMBL/GenBank/DDBJ whole genome shotgun (WGS) entry which is preliminary data.</text>
</comment>
<keyword evidence="4" id="KW-1185">Reference proteome</keyword>
<evidence type="ECO:0000256" key="1">
    <source>
        <dbReference type="SAM" id="Coils"/>
    </source>
</evidence>
<feature type="compositionally biased region" description="Low complexity" evidence="2">
    <location>
        <begin position="23"/>
        <end position="38"/>
    </location>
</feature>
<evidence type="ECO:0000313" key="3">
    <source>
        <dbReference type="EMBL" id="REF87852.1"/>
    </source>
</evidence>
<proteinExistence type="predicted"/>
<dbReference type="OrthoDB" id="7926359at2"/>
<dbReference type="EMBL" id="QUMO01000002">
    <property type="protein sequence ID" value="REF87852.1"/>
    <property type="molecule type" value="Genomic_DNA"/>
</dbReference>
<name>A0A3D9YYS2_9HYPH</name>
<organism evidence="3 4">
    <name type="scientific">Methylovirgula ligni</name>
    <dbReference type="NCBI Taxonomy" id="569860"/>
    <lineage>
        <taxon>Bacteria</taxon>
        <taxon>Pseudomonadati</taxon>
        <taxon>Pseudomonadota</taxon>
        <taxon>Alphaproteobacteria</taxon>
        <taxon>Hyphomicrobiales</taxon>
        <taxon>Beijerinckiaceae</taxon>
        <taxon>Methylovirgula</taxon>
    </lineage>
</organism>
<dbReference type="AlphaFoldDB" id="A0A3D9YYS2"/>
<keyword evidence="1" id="KW-0175">Coiled coil</keyword>
<accession>A0A3D9YYS2</accession>
<evidence type="ECO:0000313" key="4">
    <source>
        <dbReference type="Proteomes" id="UP000256900"/>
    </source>
</evidence>
<feature type="coiled-coil region" evidence="1">
    <location>
        <begin position="183"/>
        <end position="235"/>
    </location>
</feature>
<sequence length="381" mass="39573">MDSSADPQAFDDKDSEAARESAADAAASAPGEASASRAVTPFEAKAVGEPQKSDAAKPEPPQSAPVPSSALVIVPPQKGKKFDGSFIAGERPGGAPRARRTSLLSYLLRAAAVVVVAGGAYAAGSRYLSWPALPTPGLSKVAFSTTSSTPPALAPAPVAVPAAGPAAPAVAPVAPKVAPDIGLADLRRENRTLSEEVHKLQLRLAALQAQTPDDIHTLKKTIESLQASLDSQQTDFKAQIAQLSARLDRLHEGTRVNTAAKPTANRIDAKSIQATLDRVARVEAENDGPTGSIPAGAPHAERAHSLTLASAEGARHAPQLLQDWVVRDVYRGIALVEGPQGAMEVMPGDVLPGAGTVRAIQRRGDGWIVLTSRGFVDYDHD</sequence>